<feature type="transmembrane region" description="Helical" evidence="1">
    <location>
        <begin position="43"/>
        <end position="64"/>
    </location>
</feature>
<keyword evidence="1" id="KW-0472">Membrane</keyword>
<dbReference type="GeneID" id="78231414"/>
<sequence length="67" mass="7759">MKLLQRVKWNHVILTMIIPVLALLNLNYLKIMILVFLGVVDKTALDGCLFLVAELVFALMYLHLKYN</sequence>
<dbReference type="AlphaFoldDB" id="E7GED3"/>
<evidence type="ECO:0000313" key="2">
    <source>
        <dbReference type="EMBL" id="EFW03614.1"/>
    </source>
</evidence>
<dbReference type="EMBL" id="ADKX01000046">
    <property type="protein sequence ID" value="EFW03614.1"/>
    <property type="molecule type" value="Genomic_DNA"/>
</dbReference>
<keyword evidence="1" id="KW-1133">Transmembrane helix</keyword>
<keyword evidence="1" id="KW-0812">Transmembrane</keyword>
<reference evidence="2 3" key="1">
    <citation type="submission" date="2010-12" db="EMBL/GenBank/DDBJ databases">
        <title>The Genome Sequence of Coprobacillus sp. strain 29_1.</title>
        <authorList>
            <consortium name="The Broad Institute Genome Sequencing Platform"/>
            <person name="Earl A."/>
            <person name="Ward D."/>
            <person name="Feldgarden M."/>
            <person name="Gevers D."/>
            <person name="Daigneault M."/>
            <person name="Sibley C.D."/>
            <person name="White A."/>
            <person name="Strauss J."/>
            <person name="Allen-Vercoe E."/>
            <person name="Young S.K."/>
            <person name="Zeng Q."/>
            <person name="Gargeya S."/>
            <person name="Fitzgerald M."/>
            <person name="Haas B."/>
            <person name="Abouelleil A."/>
            <person name="Alvarado L."/>
            <person name="Arachchi H.M."/>
            <person name="Berlin A."/>
            <person name="Brown A."/>
            <person name="Chapman S.B."/>
            <person name="Chen Z."/>
            <person name="Dunbar C."/>
            <person name="Freedman E."/>
            <person name="Gearin G."/>
            <person name="Gellesch M."/>
            <person name="Goldberg J."/>
            <person name="Griggs A."/>
            <person name="Gujja S."/>
            <person name="Heilman E."/>
            <person name="Heiman D."/>
            <person name="Howarth C."/>
            <person name="Larson L."/>
            <person name="Lui A."/>
            <person name="MacDonald P.J.P."/>
            <person name="Mehta T."/>
            <person name="Montmayeur A."/>
            <person name="Murphy C."/>
            <person name="Neiman D."/>
            <person name="Pearson M."/>
            <person name="Priest M."/>
            <person name="Roberts A."/>
            <person name="Saif S."/>
            <person name="Shea T."/>
            <person name="Shenoy N."/>
            <person name="Sisk P."/>
            <person name="Stolte C."/>
            <person name="Sykes S."/>
            <person name="White J."/>
            <person name="Yandava C."/>
            <person name="Nusbaum C."/>
            <person name="Birren B."/>
        </authorList>
    </citation>
    <scope>NUCLEOTIDE SEQUENCE [LARGE SCALE GENOMIC DNA]</scope>
    <source>
        <strain evidence="2 3">29_1</strain>
    </source>
</reference>
<dbReference type="STRING" id="100884.GCA_000269565_03662"/>
<accession>E7GED3</accession>
<comment type="caution">
    <text evidence="2">The sequence shown here is derived from an EMBL/GenBank/DDBJ whole genome shotgun (WGS) entry which is preliminary data.</text>
</comment>
<proteinExistence type="predicted"/>
<name>E7GED3_9FIRM</name>
<dbReference type="HOGENOM" id="CLU_2805104_0_0_9"/>
<gene>
    <name evidence="2" type="ORF">HMPREF9488_03305</name>
</gene>
<evidence type="ECO:0000256" key="1">
    <source>
        <dbReference type="SAM" id="Phobius"/>
    </source>
</evidence>
<keyword evidence="3" id="KW-1185">Reference proteome</keyword>
<organism evidence="2 3">
    <name type="scientific">Coprobacillus cateniformis</name>
    <dbReference type="NCBI Taxonomy" id="100884"/>
    <lineage>
        <taxon>Bacteria</taxon>
        <taxon>Bacillati</taxon>
        <taxon>Bacillota</taxon>
        <taxon>Erysipelotrichia</taxon>
        <taxon>Erysipelotrichales</taxon>
        <taxon>Coprobacillaceae</taxon>
        <taxon>Coprobacillus</taxon>
    </lineage>
</organism>
<evidence type="ECO:0000313" key="3">
    <source>
        <dbReference type="Proteomes" id="UP000003157"/>
    </source>
</evidence>
<feature type="transmembrane region" description="Helical" evidence="1">
    <location>
        <begin position="12"/>
        <end position="37"/>
    </location>
</feature>
<protein>
    <submittedName>
        <fullName evidence="2">Uncharacterized protein</fullName>
    </submittedName>
</protein>
<dbReference type="RefSeq" id="WP_008790387.1">
    <property type="nucleotide sequence ID" value="NZ_AKCB01000004.1"/>
</dbReference>
<dbReference type="Proteomes" id="UP000003157">
    <property type="component" value="Unassembled WGS sequence"/>
</dbReference>